<dbReference type="Proteomes" id="UP000194000">
    <property type="component" value="Unassembled WGS sequence"/>
</dbReference>
<dbReference type="AlphaFoldDB" id="A0A1X1UT06"/>
<feature type="region of interest" description="Disordered" evidence="4">
    <location>
        <begin position="465"/>
        <end position="586"/>
    </location>
</feature>
<dbReference type="GO" id="GO:0005524">
    <property type="term" value="F:ATP binding"/>
    <property type="evidence" value="ECO:0007669"/>
    <property type="project" value="UniProtKB-KW"/>
</dbReference>
<keyword evidence="5" id="KW-0812">Transmembrane</keyword>
<dbReference type="InterPro" id="IPR043129">
    <property type="entry name" value="ATPase_NBD"/>
</dbReference>
<keyword evidence="7" id="KW-1185">Reference proteome</keyword>
<keyword evidence="5" id="KW-0472">Membrane</keyword>
<accession>A0A1X1UT06</accession>
<dbReference type="PANTHER" id="PTHR42749:SF1">
    <property type="entry name" value="CELL SHAPE-DETERMINING PROTEIN MREB"/>
    <property type="match status" value="1"/>
</dbReference>
<dbReference type="EMBL" id="LQOW01000024">
    <property type="protein sequence ID" value="ORV59841.1"/>
    <property type="molecule type" value="Genomic_DNA"/>
</dbReference>
<evidence type="ECO:0000256" key="1">
    <source>
        <dbReference type="ARBA" id="ARBA00022741"/>
    </source>
</evidence>
<keyword evidence="3" id="KW-0143">Chaperone</keyword>
<evidence type="ECO:0000256" key="3">
    <source>
        <dbReference type="ARBA" id="ARBA00023186"/>
    </source>
</evidence>
<organism evidence="6 7">
    <name type="scientific">Mycobacterium fragae</name>
    <dbReference type="NCBI Taxonomy" id="1260918"/>
    <lineage>
        <taxon>Bacteria</taxon>
        <taxon>Bacillati</taxon>
        <taxon>Actinomycetota</taxon>
        <taxon>Actinomycetes</taxon>
        <taxon>Mycobacteriales</taxon>
        <taxon>Mycobacteriaceae</taxon>
        <taxon>Mycobacterium</taxon>
    </lineage>
</organism>
<evidence type="ECO:0000256" key="2">
    <source>
        <dbReference type="ARBA" id="ARBA00022840"/>
    </source>
</evidence>
<evidence type="ECO:0008006" key="8">
    <source>
        <dbReference type="Google" id="ProtNLM"/>
    </source>
</evidence>
<comment type="caution">
    <text evidence="6">The sequence shown here is derived from an EMBL/GenBank/DDBJ whole genome shotgun (WGS) entry which is preliminary data.</text>
</comment>
<evidence type="ECO:0000313" key="6">
    <source>
        <dbReference type="EMBL" id="ORV59841.1"/>
    </source>
</evidence>
<reference evidence="6 7" key="1">
    <citation type="submission" date="2016-01" db="EMBL/GenBank/DDBJ databases">
        <title>The new phylogeny of the genus Mycobacterium.</title>
        <authorList>
            <person name="Tarcisio F."/>
            <person name="Conor M."/>
            <person name="Antonella G."/>
            <person name="Elisabetta G."/>
            <person name="Giulia F.S."/>
            <person name="Sara T."/>
            <person name="Anna F."/>
            <person name="Clotilde B."/>
            <person name="Roberto B."/>
            <person name="Veronica D.S."/>
            <person name="Fabio R."/>
            <person name="Monica P."/>
            <person name="Olivier J."/>
            <person name="Enrico T."/>
            <person name="Nicola S."/>
        </authorList>
    </citation>
    <scope>NUCLEOTIDE SEQUENCE [LARGE SCALE GENOMIC DNA]</scope>
    <source>
        <strain evidence="6 7">DSM 45731</strain>
    </source>
</reference>
<keyword evidence="5" id="KW-1133">Transmembrane helix</keyword>
<dbReference type="InterPro" id="IPR013126">
    <property type="entry name" value="Hsp_70_fam"/>
</dbReference>
<dbReference type="Gene3D" id="3.30.420.40">
    <property type="match status" value="2"/>
</dbReference>
<name>A0A1X1UT06_9MYCO</name>
<feature type="compositionally biased region" description="Low complexity" evidence="4">
    <location>
        <begin position="520"/>
        <end position="575"/>
    </location>
</feature>
<keyword evidence="2" id="KW-0067">ATP-binding</keyword>
<feature type="compositionally biased region" description="Polar residues" evidence="4">
    <location>
        <begin position="498"/>
        <end position="508"/>
    </location>
</feature>
<dbReference type="Pfam" id="PF00012">
    <property type="entry name" value="HSP70"/>
    <property type="match status" value="1"/>
</dbReference>
<feature type="compositionally biased region" description="Pro residues" evidence="4">
    <location>
        <begin position="484"/>
        <end position="495"/>
    </location>
</feature>
<evidence type="ECO:0000256" key="4">
    <source>
        <dbReference type="SAM" id="MobiDB-lite"/>
    </source>
</evidence>
<dbReference type="GO" id="GO:0140662">
    <property type="term" value="F:ATP-dependent protein folding chaperone"/>
    <property type="evidence" value="ECO:0007669"/>
    <property type="project" value="InterPro"/>
</dbReference>
<gene>
    <name evidence="6" type="ORF">AWC06_17230</name>
</gene>
<dbReference type="STRING" id="1260918.AWC06_17230"/>
<feature type="compositionally biased region" description="Pro residues" evidence="4">
    <location>
        <begin position="576"/>
        <end position="586"/>
    </location>
</feature>
<protein>
    <recommendedName>
        <fullName evidence="8">Molecular chaperone</fullName>
    </recommendedName>
</protein>
<keyword evidence="1" id="KW-0547">Nucleotide-binding</keyword>
<sequence>MSDALGLSLGMANLVAARVGSAPVTRRSVLTLFADRPPEVGVPDENPNLTEPGLVLHGFIAGVGDPSPFVAPDGSAHRSDVLTAEVLDAMARTVGHHGASIAVAVPAYWAESQVAALREALRPKPSLATGAMPAALVSDARAALAALYAKPGFPTDGVVALCDFGASGTSVTLSDAASNFRRIGHPVRYPDFSGDQVDQAILRRLQFAFVGGNSDIAGTTPVGSLSRRLDECRRAKEQLSAATVTVVPAEMPGIGEDVRLSRAELEDLISEPLDRFISTVEEVLRHNGVPASRLAAVATVGGGACIPLVTERLEQRLHAPVVTTPHPVLSAAIGAAVIAEQQSASTGIAAPVSPPGDTVAPPTEIDHAAWAADVGAVAAGESVEDGARSGTYRALAWSQDASSGPEELPYADEYDADAAAPPETVEPARRSRRGRPGLVFGLAAMAALIALLGSGVVVFKLSDTNAPTRPTSSVPRPSRLPSVGPLPPPPPPSQPPSATDTQTETTEGSAQAPAPPSSAPPTTTSTTTLPSTTTTQPSTAPPTTTTTEPTTTFSYPPLTTSPSVPWPTTTVLVPPRLVPVKPPYGR</sequence>
<dbReference type="SUPFAM" id="SSF53067">
    <property type="entry name" value="Actin-like ATPase domain"/>
    <property type="match status" value="1"/>
</dbReference>
<evidence type="ECO:0000256" key="5">
    <source>
        <dbReference type="SAM" id="Phobius"/>
    </source>
</evidence>
<feature type="compositionally biased region" description="Low complexity" evidence="4">
    <location>
        <begin position="467"/>
        <end position="483"/>
    </location>
</feature>
<dbReference type="Gene3D" id="3.90.640.10">
    <property type="entry name" value="Actin, Chain A, domain 4"/>
    <property type="match status" value="1"/>
</dbReference>
<evidence type="ECO:0000313" key="7">
    <source>
        <dbReference type="Proteomes" id="UP000194000"/>
    </source>
</evidence>
<dbReference type="RefSeq" id="WP_085197947.1">
    <property type="nucleotide sequence ID" value="NZ_JACKVI010000014.1"/>
</dbReference>
<proteinExistence type="predicted"/>
<dbReference type="OrthoDB" id="5173286at2"/>
<dbReference type="PANTHER" id="PTHR42749">
    <property type="entry name" value="CELL SHAPE-DETERMINING PROTEIN MREB"/>
    <property type="match status" value="1"/>
</dbReference>
<feature type="transmembrane region" description="Helical" evidence="5">
    <location>
        <begin position="438"/>
        <end position="459"/>
    </location>
</feature>